<dbReference type="EMBL" id="LS974202">
    <property type="protein sequence ID" value="SSC12790.1"/>
    <property type="molecule type" value="Genomic_DNA"/>
</dbReference>
<comment type="subcellular location">
    <subcellularLocation>
        <location evidence="2">Cytoplasm</location>
    </subcellularLocation>
</comment>
<comment type="function">
    <text evidence="2">Required for dimerization of active 70S ribosomes into 100S ribosomes in stationary phase; 100S ribosomes are translationally inactive and sometimes present during exponential growth.</text>
</comment>
<dbReference type="HAMAP" id="MF_00839">
    <property type="entry name" value="HPF"/>
    <property type="match status" value="1"/>
</dbReference>
<dbReference type="Pfam" id="PF02482">
    <property type="entry name" value="Ribosomal_S30AE"/>
    <property type="match status" value="1"/>
</dbReference>
<accession>A0A7Z7LG23</accession>
<dbReference type="Proteomes" id="UP000250796">
    <property type="component" value="Chromosome MESINF"/>
</dbReference>
<evidence type="ECO:0000313" key="4">
    <source>
        <dbReference type="EMBL" id="SSC12790.1"/>
    </source>
</evidence>
<dbReference type="AlphaFoldDB" id="A0A7Z7LG23"/>
<dbReference type="GO" id="GO:0022627">
    <property type="term" value="C:cytosolic small ribosomal subunit"/>
    <property type="evidence" value="ECO:0007669"/>
    <property type="project" value="TreeGrafter"/>
</dbReference>
<dbReference type="Pfam" id="PF16321">
    <property type="entry name" value="Ribosom_S30AE_C"/>
    <property type="match status" value="1"/>
</dbReference>
<dbReference type="SUPFAM" id="SSF69754">
    <property type="entry name" value="Ribosome binding protein Y (YfiA homologue)"/>
    <property type="match status" value="1"/>
</dbReference>
<organism evidence="4 5">
    <name type="scientific">Mesotoga infera</name>
    <dbReference type="NCBI Taxonomy" id="1236046"/>
    <lineage>
        <taxon>Bacteria</taxon>
        <taxon>Thermotogati</taxon>
        <taxon>Thermotogota</taxon>
        <taxon>Thermotogae</taxon>
        <taxon>Kosmotogales</taxon>
        <taxon>Kosmotogaceae</taxon>
        <taxon>Mesotoga</taxon>
    </lineage>
</organism>
<dbReference type="InterPro" id="IPR034694">
    <property type="entry name" value="HPF_long/plastid"/>
</dbReference>
<evidence type="ECO:0000256" key="2">
    <source>
        <dbReference type="HAMAP-Rule" id="MF_00839"/>
    </source>
</evidence>
<keyword evidence="5" id="KW-1185">Reference proteome</keyword>
<dbReference type="InterPro" id="IPR036567">
    <property type="entry name" value="RHF-like"/>
</dbReference>
<dbReference type="InterPro" id="IPR032528">
    <property type="entry name" value="Ribosom_S30AE_C"/>
</dbReference>
<proteinExistence type="inferred from homology"/>
<dbReference type="GO" id="GO:0045900">
    <property type="term" value="P:negative regulation of translational elongation"/>
    <property type="evidence" value="ECO:0007669"/>
    <property type="project" value="TreeGrafter"/>
</dbReference>
<dbReference type="RefSeq" id="WP_169699029.1">
    <property type="nucleotide sequence ID" value="NZ_LS974202.1"/>
</dbReference>
<dbReference type="InterPro" id="IPR003489">
    <property type="entry name" value="RHF/RaiA"/>
</dbReference>
<feature type="domain" description="Sigma 54 modulation/S30EA ribosomal protein C-terminal" evidence="3">
    <location>
        <begin position="120"/>
        <end position="173"/>
    </location>
</feature>
<gene>
    <name evidence="2" type="primary">hpf</name>
    <name evidence="4" type="ORF">MESINF_1346</name>
</gene>
<dbReference type="InterPro" id="IPR038416">
    <property type="entry name" value="Ribosom_S30AE_C_sf"/>
</dbReference>
<reference evidence="4 5" key="1">
    <citation type="submission" date="2017-01" db="EMBL/GenBank/DDBJ databases">
        <authorList>
            <person name="Erauso G."/>
        </authorList>
    </citation>
    <scope>NUCLEOTIDE SEQUENCE [LARGE SCALE GENOMIC DNA]</scope>
    <source>
        <strain evidence="4">MESINF1</strain>
    </source>
</reference>
<dbReference type="Gene3D" id="3.30.160.100">
    <property type="entry name" value="Ribosome hibernation promotion factor-like"/>
    <property type="match status" value="1"/>
</dbReference>
<evidence type="ECO:0000313" key="5">
    <source>
        <dbReference type="Proteomes" id="UP000250796"/>
    </source>
</evidence>
<dbReference type="PANTHER" id="PTHR33231">
    <property type="entry name" value="30S RIBOSOMAL PROTEIN"/>
    <property type="match status" value="1"/>
</dbReference>
<dbReference type="CDD" id="cd00552">
    <property type="entry name" value="RaiA"/>
    <property type="match status" value="1"/>
</dbReference>
<comment type="similarity">
    <text evidence="2">Belongs to the HPF/YfiA ribosome-associated protein family. Long HPF subfamily.</text>
</comment>
<dbReference type="InterPro" id="IPR050574">
    <property type="entry name" value="HPF/YfiA_ribosome-assoc"/>
</dbReference>
<comment type="subunit">
    <text evidence="2">Interacts with 100S ribosomes.</text>
</comment>
<dbReference type="KEGG" id="minf:MESINF_1346"/>
<dbReference type="Gene3D" id="3.30.505.50">
    <property type="entry name" value="Sigma 54 modulation/S30EA ribosomal protein, C-terminal domain"/>
    <property type="match status" value="1"/>
</dbReference>
<protein>
    <recommendedName>
        <fullName evidence="2">Ribosome hibernation promoting factor</fullName>
        <shortName evidence="2">HPF</shortName>
    </recommendedName>
</protein>
<dbReference type="NCBIfam" id="TIGR00741">
    <property type="entry name" value="yfiA"/>
    <property type="match status" value="1"/>
</dbReference>
<dbReference type="PANTHER" id="PTHR33231:SF1">
    <property type="entry name" value="30S RIBOSOMAL PROTEIN"/>
    <property type="match status" value="1"/>
</dbReference>
<keyword evidence="2" id="KW-0963">Cytoplasm</keyword>
<evidence type="ECO:0000256" key="1">
    <source>
        <dbReference type="ARBA" id="ARBA00022845"/>
    </source>
</evidence>
<keyword evidence="1 2" id="KW-0810">Translation regulation</keyword>
<sequence length="178" mass="20940">MDYNIYSKDVTITDSMKDYIDKRFSKVSKVVNEEKVISMDLRLSKVRAFYNVEATAHLPGVVLRVEEKGSDFYTVVDAASDAFERRLKRFKERTRFKHKNGIKENLESVPSQFEEEEQFTTITRRKRFTIKPMTEEEALLQMEMLGHTFFVFRNIVTDEVNVIYTRKNGSLGIIEMNE</sequence>
<dbReference type="GO" id="GO:0043024">
    <property type="term" value="F:ribosomal small subunit binding"/>
    <property type="evidence" value="ECO:0007669"/>
    <property type="project" value="TreeGrafter"/>
</dbReference>
<name>A0A7Z7LG23_9BACT</name>
<evidence type="ECO:0000259" key="3">
    <source>
        <dbReference type="Pfam" id="PF16321"/>
    </source>
</evidence>